<sequence>MTRKYFKPRSLTWWTGFAALLAGAVVAAGGEIPSLKPAANILSAMTDVPPAVMISFGLGLIGLRGKDG</sequence>
<dbReference type="RefSeq" id="WP_267990163.1">
    <property type="nucleotide sequence ID" value="NZ_JAPJZI010000001.1"/>
</dbReference>
<keyword evidence="1" id="KW-0812">Transmembrane</keyword>
<accession>A0A9X3UKR1</accession>
<keyword evidence="1" id="KW-1133">Transmembrane helix</keyword>
<feature type="transmembrane region" description="Helical" evidence="1">
    <location>
        <begin position="37"/>
        <end position="63"/>
    </location>
</feature>
<evidence type="ECO:0000256" key="1">
    <source>
        <dbReference type="SAM" id="Phobius"/>
    </source>
</evidence>
<keyword evidence="1" id="KW-0472">Membrane</keyword>
<proteinExistence type="predicted"/>
<protein>
    <submittedName>
        <fullName evidence="2">Uncharacterized protein</fullName>
    </submittedName>
</protein>
<name>A0A9X3UKR1_9HYPH</name>
<organism evidence="2 3">
    <name type="scientific">Hoeflea prorocentri</name>
    <dbReference type="NCBI Taxonomy" id="1922333"/>
    <lineage>
        <taxon>Bacteria</taxon>
        <taxon>Pseudomonadati</taxon>
        <taxon>Pseudomonadota</taxon>
        <taxon>Alphaproteobacteria</taxon>
        <taxon>Hyphomicrobiales</taxon>
        <taxon>Rhizobiaceae</taxon>
        <taxon>Hoeflea</taxon>
    </lineage>
</organism>
<comment type="caution">
    <text evidence="2">The sequence shown here is derived from an EMBL/GenBank/DDBJ whole genome shotgun (WGS) entry which is preliminary data.</text>
</comment>
<evidence type="ECO:0000313" key="2">
    <source>
        <dbReference type="EMBL" id="MDA5398759.1"/>
    </source>
</evidence>
<evidence type="ECO:0000313" key="3">
    <source>
        <dbReference type="Proteomes" id="UP001151234"/>
    </source>
</evidence>
<keyword evidence="3" id="KW-1185">Reference proteome</keyword>
<dbReference type="EMBL" id="JAPJZI010000001">
    <property type="protein sequence ID" value="MDA5398759.1"/>
    <property type="molecule type" value="Genomic_DNA"/>
</dbReference>
<reference evidence="2" key="1">
    <citation type="submission" date="2022-11" db="EMBL/GenBank/DDBJ databases">
        <title>Draft genome sequence of Hoeflea poritis E7-10 and Hoeflea prorocentri PM5-8, separated from scleractinian coral Porites lutea and marine dinoflagellate.</title>
        <authorList>
            <person name="Zhang G."/>
            <person name="Wei Q."/>
            <person name="Cai L."/>
        </authorList>
    </citation>
    <scope>NUCLEOTIDE SEQUENCE</scope>
    <source>
        <strain evidence="2">PM5-8</strain>
    </source>
</reference>
<dbReference type="Proteomes" id="UP001151234">
    <property type="component" value="Unassembled WGS sequence"/>
</dbReference>
<gene>
    <name evidence="2" type="ORF">OQ273_09285</name>
</gene>
<dbReference type="AlphaFoldDB" id="A0A9X3UKR1"/>